<evidence type="ECO:0000313" key="1">
    <source>
        <dbReference type="EMBL" id="KAF9470867.1"/>
    </source>
</evidence>
<sequence>MSWLYSIVYWTLGYVQQPVVPSASVSLQLVIGVLNSASSSTTYLAVIEGDDSTQGHRIALPFHTTVKYKYFIKPQTILRPSTSTPVNFQNRHTMHGERDGNTVQLLHHKHWKERKCRNSVVKSEHSGNLMLILPQSRNPWSIMDPIEVEVTTSEM</sequence>
<dbReference type="AlphaFoldDB" id="A0A9P5YJ87"/>
<dbReference type="EMBL" id="MU155824">
    <property type="protein sequence ID" value="KAF9470867.1"/>
    <property type="molecule type" value="Genomic_DNA"/>
</dbReference>
<protein>
    <submittedName>
        <fullName evidence="1">Uncharacterized protein</fullName>
    </submittedName>
</protein>
<keyword evidence="2" id="KW-1185">Reference proteome</keyword>
<reference evidence="1" key="1">
    <citation type="submission" date="2020-11" db="EMBL/GenBank/DDBJ databases">
        <authorList>
            <consortium name="DOE Joint Genome Institute"/>
            <person name="Ahrendt S."/>
            <person name="Riley R."/>
            <person name="Andreopoulos W."/>
            <person name="Labutti K."/>
            <person name="Pangilinan J."/>
            <person name="Ruiz-Duenas F.J."/>
            <person name="Barrasa J.M."/>
            <person name="Sanchez-Garcia M."/>
            <person name="Camarero S."/>
            <person name="Miyauchi S."/>
            <person name="Serrano A."/>
            <person name="Linde D."/>
            <person name="Babiker R."/>
            <person name="Drula E."/>
            <person name="Ayuso-Fernandez I."/>
            <person name="Pacheco R."/>
            <person name="Padilla G."/>
            <person name="Ferreira P."/>
            <person name="Barriuso J."/>
            <person name="Kellner H."/>
            <person name="Castanera R."/>
            <person name="Alfaro M."/>
            <person name="Ramirez L."/>
            <person name="Pisabarro A.G."/>
            <person name="Kuo A."/>
            <person name="Tritt A."/>
            <person name="Lipzen A."/>
            <person name="He G."/>
            <person name="Yan M."/>
            <person name="Ng V."/>
            <person name="Cullen D."/>
            <person name="Martin F."/>
            <person name="Rosso M.-N."/>
            <person name="Henrissat B."/>
            <person name="Hibbett D."/>
            <person name="Martinez A.T."/>
            <person name="Grigoriev I.V."/>
        </authorList>
    </citation>
    <scope>NUCLEOTIDE SEQUENCE</scope>
    <source>
        <strain evidence="1">CIRM-BRFM 674</strain>
    </source>
</reference>
<organism evidence="1 2">
    <name type="scientific">Pholiota conissans</name>
    <dbReference type="NCBI Taxonomy" id="109636"/>
    <lineage>
        <taxon>Eukaryota</taxon>
        <taxon>Fungi</taxon>
        <taxon>Dikarya</taxon>
        <taxon>Basidiomycota</taxon>
        <taxon>Agaricomycotina</taxon>
        <taxon>Agaricomycetes</taxon>
        <taxon>Agaricomycetidae</taxon>
        <taxon>Agaricales</taxon>
        <taxon>Agaricineae</taxon>
        <taxon>Strophariaceae</taxon>
        <taxon>Pholiota</taxon>
    </lineage>
</organism>
<name>A0A9P5YJ87_9AGAR</name>
<gene>
    <name evidence="1" type="ORF">BDN70DRAFT_901781</name>
</gene>
<dbReference type="Proteomes" id="UP000807469">
    <property type="component" value="Unassembled WGS sequence"/>
</dbReference>
<proteinExistence type="predicted"/>
<comment type="caution">
    <text evidence="1">The sequence shown here is derived from an EMBL/GenBank/DDBJ whole genome shotgun (WGS) entry which is preliminary data.</text>
</comment>
<evidence type="ECO:0000313" key="2">
    <source>
        <dbReference type="Proteomes" id="UP000807469"/>
    </source>
</evidence>
<accession>A0A9P5YJ87</accession>